<dbReference type="AlphaFoldDB" id="A0A161IH66"/>
<evidence type="ECO:0000313" key="2">
    <source>
        <dbReference type="Proteomes" id="UP000053801"/>
    </source>
</evidence>
<protein>
    <submittedName>
        <fullName evidence="1">Uncharacterized protein</fullName>
    </submittedName>
</protein>
<evidence type="ECO:0000313" key="1">
    <source>
        <dbReference type="EMBL" id="ANC34569.1"/>
    </source>
</evidence>
<name>A0A161IH66_ANAPH</name>
<dbReference type="Proteomes" id="UP000053801">
    <property type="component" value="Chromosome"/>
</dbReference>
<accession>A0A161IH66</accession>
<reference evidence="1 2" key="2">
    <citation type="journal article" date="2014" name="Pathogens">
        <title>Comparative Genomics Identifies a Potential Marker of Human-Virulent Anaplasma phagocytophilum.</title>
        <authorList>
            <person name="Al-Khedery B."/>
            <person name="Barbet A.F."/>
        </authorList>
    </citation>
    <scope>NUCLEOTIDE SEQUENCE [LARGE SCALE GENOMIC DNA]</scope>
    <source>
        <strain evidence="1 2">Norway variant2</strain>
    </source>
</reference>
<dbReference type="EMBL" id="CP015376">
    <property type="protein sequence ID" value="ANC34569.1"/>
    <property type="molecule type" value="Genomic_DNA"/>
</dbReference>
<reference evidence="1 2" key="1">
    <citation type="journal article" date="2013" name="Pathogens">
        <title>An Emerging Tick-Borne Disease of Humans Is Caused by a Subset of Strains with Conserved Genome Structure.</title>
        <authorList>
            <person name="Barbet A.F."/>
            <person name="Al-Khedery B."/>
            <person name="Stuen S."/>
            <person name="Granquist E.G."/>
            <person name="Felsheim R.F."/>
            <person name="Munderloh U.G."/>
        </authorList>
    </citation>
    <scope>NUCLEOTIDE SEQUENCE [LARGE SCALE GENOMIC DNA]</scope>
    <source>
        <strain evidence="1 2">Norway variant2</strain>
    </source>
</reference>
<proteinExistence type="predicted"/>
<gene>
    <name evidence="1" type="ORF">P029_04490</name>
</gene>
<sequence>MVLVHVWCNKSVETKEDNLGAVHLKRVLRKMILYQAKFRCGKQEVWRAAAQRQYLSHSVPKAPNIWLLSLTGTYLHCYK</sequence>
<organism evidence="1 2">
    <name type="scientific">Anaplasma phagocytophilum str. Norway variant2</name>
    <dbReference type="NCBI Taxonomy" id="1392507"/>
    <lineage>
        <taxon>Bacteria</taxon>
        <taxon>Pseudomonadati</taxon>
        <taxon>Pseudomonadota</taxon>
        <taxon>Alphaproteobacteria</taxon>
        <taxon>Rickettsiales</taxon>
        <taxon>Anaplasmataceae</taxon>
        <taxon>Anaplasma</taxon>
        <taxon>phagocytophilum group</taxon>
    </lineage>
</organism>